<dbReference type="Proteomes" id="UP000007587">
    <property type="component" value="Chromosome"/>
</dbReference>
<sequence>MRVLPNPGEELDTGNPLILTVEHLLSGEECHALIERIEREGPTAAPITTSSGPACDYDDLKRLRAVVTRDDKTVTCYLAVLHVASMLLWLR</sequence>
<organism evidence="1 2">
    <name type="scientific">Corallococcus coralloides (strain ATCC 25202 / DSM 2259 / NBRC 100086 / M2)</name>
    <name type="common">Myxococcus coralloides</name>
    <dbReference type="NCBI Taxonomy" id="1144275"/>
    <lineage>
        <taxon>Bacteria</taxon>
        <taxon>Pseudomonadati</taxon>
        <taxon>Myxococcota</taxon>
        <taxon>Myxococcia</taxon>
        <taxon>Myxococcales</taxon>
        <taxon>Cystobacterineae</taxon>
        <taxon>Myxococcaceae</taxon>
        <taxon>Corallococcus</taxon>
    </lineage>
</organism>
<gene>
    <name evidence="1" type="ordered locus">COCOR_06547</name>
</gene>
<protein>
    <submittedName>
        <fullName evidence="1">2OG-Fe(II) Oxygenase</fullName>
    </submittedName>
</protein>
<keyword evidence="2" id="KW-1185">Reference proteome</keyword>
<dbReference type="HOGENOM" id="CLU_2421906_0_0_7"/>
<reference evidence="2" key="2">
    <citation type="submission" date="2012-03" db="EMBL/GenBank/DDBJ databases">
        <title>Genome sequence of the fruiting myxobacterium Corallococcus coralloides DSM 2259.</title>
        <authorList>
            <person name="Huntley S."/>
            <person name="Zhang Y."/>
            <person name="Treuner-Lange A."/>
            <person name="Sensen C.W."/>
            <person name="Sogaard-Andersen L."/>
        </authorList>
    </citation>
    <scope>NUCLEOTIDE SEQUENCE [LARGE SCALE GENOMIC DNA]</scope>
    <source>
        <strain evidence="2">ATCC 25202 / DSM 2259 / NBRC 100086 / M2</strain>
    </source>
</reference>
<evidence type="ECO:0000313" key="2">
    <source>
        <dbReference type="Proteomes" id="UP000007587"/>
    </source>
</evidence>
<reference evidence="1 2" key="1">
    <citation type="journal article" date="2012" name="J. Bacteriol.">
        <title>Complete Genome Sequence of the Fruiting Myxobacterium Corallococcus coralloides DSM 2259.</title>
        <authorList>
            <person name="Huntley S."/>
            <person name="Zhang Y."/>
            <person name="Treuner-Lange A."/>
            <person name="Kneip S."/>
            <person name="Sensen C.W."/>
            <person name="Sogaard-Andersen L."/>
        </authorList>
    </citation>
    <scope>NUCLEOTIDE SEQUENCE [LARGE SCALE GENOMIC DNA]</scope>
    <source>
        <strain evidence="2">ATCC 25202 / DSM 2259 / NBRC 100086 / M2</strain>
    </source>
</reference>
<dbReference type="AlphaFoldDB" id="H8MUM2"/>
<name>H8MUM2_CORCM</name>
<dbReference type="InParanoid" id="H8MUM2"/>
<dbReference type="RefSeq" id="WP_014399335.1">
    <property type="nucleotide sequence ID" value="NC_017030.1"/>
</dbReference>
<dbReference type="STRING" id="1144275.COCOR_06547"/>
<accession>H8MUM2</accession>
<dbReference type="KEGG" id="ccx:COCOR_06547"/>
<proteinExistence type="predicted"/>
<dbReference type="EMBL" id="CP003389">
    <property type="protein sequence ID" value="AFE06991.1"/>
    <property type="molecule type" value="Genomic_DNA"/>
</dbReference>
<evidence type="ECO:0000313" key="1">
    <source>
        <dbReference type="EMBL" id="AFE06991.1"/>
    </source>
</evidence>